<dbReference type="EMBL" id="GBXM01101952">
    <property type="protein sequence ID" value="JAH06625.1"/>
    <property type="molecule type" value="Transcribed_RNA"/>
</dbReference>
<reference evidence="1" key="2">
    <citation type="journal article" date="2015" name="Fish Shellfish Immunol.">
        <title>Early steps in the European eel (Anguilla anguilla)-Vibrio vulnificus interaction in the gills: Role of the RtxA13 toxin.</title>
        <authorList>
            <person name="Callol A."/>
            <person name="Pajuelo D."/>
            <person name="Ebbesson L."/>
            <person name="Teles M."/>
            <person name="MacKenzie S."/>
            <person name="Amaro C."/>
        </authorList>
    </citation>
    <scope>NUCLEOTIDE SEQUENCE</scope>
</reference>
<reference evidence="1" key="1">
    <citation type="submission" date="2014-11" db="EMBL/GenBank/DDBJ databases">
        <authorList>
            <person name="Amaro Gonzalez C."/>
        </authorList>
    </citation>
    <scope>NUCLEOTIDE SEQUENCE</scope>
</reference>
<name>A0A0E9PRB0_ANGAN</name>
<protein>
    <submittedName>
        <fullName evidence="1">Uncharacterized protein</fullName>
    </submittedName>
</protein>
<accession>A0A0E9PRB0</accession>
<dbReference type="AlphaFoldDB" id="A0A0E9PRB0"/>
<sequence length="51" mass="5522">MLQNKNIFFCLIQPSAGPSLQSYLALSLPPAYCQPNSPWTGLLVALRIGGM</sequence>
<evidence type="ECO:0000313" key="1">
    <source>
        <dbReference type="EMBL" id="JAH06625.1"/>
    </source>
</evidence>
<proteinExistence type="predicted"/>
<organism evidence="1">
    <name type="scientific">Anguilla anguilla</name>
    <name type="common">European freshwater eel</name>
    <name type="synonym">Muraena anguilla</name>
    <dbReference type="NCBI Taxonomy" id="7936"/>
    <lineage>
        <taxon>Eukaryota</taxon>
        <taxon>Metazoa</taxon>
        <taxon>Chordata</taxon>
        <taxon>Craniata</taxon>
        <taxon>Vertebrata</taxon>
        <taxon>Euteleostomi</taxon>
        <taxon>Actinopterygii</taxon>
        <taxon>Neopterygii</taxon>
        <taxon>Teleostei</taxon>
        <taxon>Anguilliformes</taxon>
        <taxon>Anguillidae</taxon>
        <taxon>Anguilla</taxon>
    </lineage>
</organism>